<dbReference type="InterPro" id="IPR058403">
    <property type="entry name" value="DUF8090"/>
</dbReference>
<dbReference type="EMBL" id="QWZQ01000155">
    <property type="protein sequence ID" value="RRK09132.1"/>
    <property type="molecule type" value="Genomic_DNA"/>
</dbReference>
<dbReference type="Proteomes" id="UP000283633">
    <property type="component" value="Unassembled WGS sequence"/>
</dbReference>
<comment type="caution">
    <text evidence="2">The sequence shown here is derived from an EMBL/GenBank/DDBJ whole genome shotgun (WGS) entry which is preliminary data.</text>
</comment>
<evidence type="ECO:0000259" key="1">
    <source>
        <dbReference type="Pfam" id="PF26350"/>
    </source>
</evidence>
<name>A0A3R8KJ63_9LACO</name>
<organism evidence="2 3">
    <name type="scientific">Lactiplantibacillus garii</name>
    <dbReference type="NCBI Taxonomy" id="2306423"/>
    <lineage>
        <taxon>Bacteria</taxon>
        <taxon>Bacillati</taxon>
        <taxon>Bacillota</taxon>
        <taxon>Bacilli</taxon>
        <taxon>Lactobacillales</taxon>
        <taxon>Lactobacillaceae</taxon>
        <taxon>Lactiplantibacillus</taxon>
    </lineage>
</organism>
<evidence type="ECO:0000313" key="3">
    <source>
        <dbReference type="Proteomes" id="UP000283633"/>
    </source>
</evidence>
<protein>
    <submittedName>
        <fullName evidence="2">DUF3427 domain-containing protein</fullName>
    </submittedName>
</protein>
<gene>
    <name evidence="2" type="ORF">D1831_14500</name>
</gene>
<proteinExistence type="predicted"/>
<sequence length="93" mass="11131">MIRSVERVLSLEFFVTNSQKKYGNTPIVTLSQNTYRLNSEIQNQLIEQPLFRKLMEDAVRAGIMRASRYQINRQFTLYQRYTRKDVWSPVNKI</sequence>
<keyword evidence="3" id="KW-1185">Reference proteome</keyword>
<feature type="non-terminal residue" evidence="2">
    <location>
        <position position="93"/>
    </location>
</feature>
<dbReference type="Pfam" id="PF26350">
    <property type="entry name" value="DUF8090"/>
    <property type="match status" value="1"/>
</dbReference>
<dbReference type="AlphaFoldDB" id="A0A3R8KJ63"/>
<feature type="domain" description="DUF8090" evidence="1">
    <location>
        <begin position="2"/>
        <end position="70"/>
    </location>
</feature>
<accession>A0A3R8KJ63</accession>
<evidence type="ECO:0000313" key="2">
    <source>
        <dbReference type="EMBL" id="RRK09132.1"/>
    </source>
</evidence>
<reference evidence="2 3" key="1">
    <citation type="submission" date="2018-08" db="EMBL/GenBank/DDBJ databases">
        <title>Genome Lactobacillus garii FI11369.</title>
        <authorList>
            <person name="Diaz M."/>
            <person name="Narbad A."/>
        </authorList>
    </citation>
    <scope>NUCLEOTIDE SEQUENCE [LARGE SCALE GENOMIC DNA]</scope>
    <source>
        <strain evidence="2 3">FI11369</strain>
    </source>
</reference>